<sequence>MAKYNGVYSFEGDKAIFIDNNDNELEIKTKHINGEDLISLNEAEKLARWAIKNGNLKGYDLLEKVNIARIRYCK</sequence>
<reference evidence="1 3" key="2">
    <citation type="journal article" date="2010" name="Proc. Natl. Acad. Sci. U.S.A.">
        <title>Clostridium ljungdahlii represents a microbial production platform based on syngas.</title>
        <authorList>
            <person name="Kopke M."/>
            <person name="Held C."/>
            <person name="Hujer S."/>
            <person name="Liesegang H."/>
            <person name="Wiezer A."/>
            <person name="Wollherr A."/>
            <person name="Ehrenreich A."/>
            <person name="Liebl W."/>
            <person name="Gottschalk G."/>
            <person name="Durre P."/>
        </authorList>
    </citation>
    <scope>NUCLEOTIDE SEQUENCE [LARGE SCALE GENOMIC DNA]</scope>
    <source>
        <strain evidence="3">ATCC 55383 / DSM 13528 / PETC</strain>
        <strain evidence="1">DSM 13528</strain>
    </source>
</reference>
<dbReference type="AlphaFoldDB" id="D8GU71"/>
<dbReference type="RefSeq" id="WP_013238331.1">
    <property type="nucleotide sequence ID" value="NC_014328.1"/>
</dbReference>
<proteinExistence type="predicted"/>
<evidence type="ECO:0000313" key="3">
    <source>
        <dbReference type="Proteomes" id="UP000001656"/>
    </source>
</evidence>
<dbReference type="Proteomes" id="UP000001656">
    <property type="component" value="Chromosome"/>
</dbReference>
<dbReference type="PATRIC" id="fig|748727.19.peg.2337"/>
<dbReference type="EMBL" id="CP001666">
    <property type="protein sequence ID" value="ADK14734.1"/>
    <property type="molecule type" value="Genomic_DNA"/>
</dbReference>
<dbReference type="HOGENOM" id="CLU_2681186_0_0_9"/>
<dbReference type="EMBL" id="LITS01000029">
    <property type="protein sequence ID" value="OAA84090.1"/>
    <property type="molecule type" value="Genomic_DNA"/>
</dbReference>
<keyword evidence="4" id="KW-1185">Reference proteome</keyword>
<accession>D8GU71</accession>
<reference evidence="1" key="1">
    <citation type="submission" date="2009-07" db="EMBL/GenBank/DDBJ databases">
        <authorList>
            <person name="Koepke M."/>
            <person name="Hujer S."/>
            <person name="Held C."/>
            <person name="Wiezer A."/>
            <person name="Liesegang H."/>
            <person name="Ehrenreich A."/>
            <person name="Gottschalk G."/>
            <person name="Duerre P."/>
        </authorList>
    </citation>
    <scope>NUCLEOTIDE SEQUENCE</scope>
    <source>
        <strain evidence="1">DSM 13528</strain>
    </source>
</reference>
<gene>
    <name evidence="1" type="ordered locus">CLJU_c16700</name>
    <name evidence="2" type="ORF">WX45_01934</name>
</gene>
<dbReference type="KEGG" id="clj:CLJU_c16700"/>
<evidence type="ECO:0000313" key="2">
    <source>
        <dbReference type="EMBL" id="OAA84090.1"/>
    </source>
</evidence>
<reference evidence="2 4" key="3">
    <citation type="journal article" date="2016" name="Biotechnol. Bioeng.">
        <title>Traits of selected Clostridium strains for syngas fermentation to ethanol.</title>
        <authorList>
            <person name="Martin M.E."/>
            <person name="Richter H."/>
            <person name="Saha S."/>
            <person name="Angenent L.T."/>
        </authorList>
    </citation>
    <scope>NUCLEOTIDE SEQUENCE [LARGE SCALE GENOMIC DNA]</scope>
    <source>
        <strain evidence="2 4">PETC</strain>
    </source>
</reference>
<evidence type="ECO:0000313" key="1">
    <source>
        <dbReference type="EMBL" id="ADK14734.1"/>
    </source>
</evidence>
<dbReference type="Proteomes" id="UP000077020">
    <property type="component" value="Unassembled WGS sequence"/>
</dbReference>
<organism evidence="1 3">
    <name type="scientific">Clostridium ljungdahlii (strain ATCC 55383 / DSM 13528 / PETC)</name>
    <dbReference type="NCBI Taxonomy" id="748727"/>
    <lineage>
        <taxon>Bacteria</taxon>
        <taxon>Bacillati</taxon>
        <taxon>Bacillota</taxon>
        <taxon>Clostridia</taxon>
        <taxon>Eubacteriales</taxon>
        <taxon>Clostridiaceae</taxon>
        <taxon>Clostridium</taxon>
    </lineage>
</organism>
<dbReference type="STRING" id="748727.CLJU_c16700"/>
<evidence type="ECO:0000313" key="4">
    <source>
        <dbReference type="Proteomes" id="UP000077020"/>
    </source>
</evidence>
<protein>
    <submittedName>
        <fullName evidence="1">Uncharacterized protein</fullName>
    </submittedName>
</protein>
<name>D8GU71_CLOLD</name>